<dbReference type="EMBL" id="JAAAXW010000493">
    <property type="protein sequence ID" value="KAF9536986.1"/>
    <property type="molecule type" value="Genomic_DNA"/>
</dbReference>
<dbReference type="AlphaFoldDB" id="A0A9P6EX96"/>
<keyword evidence="3" id="KW-1185">Reference proteome</keyword>
<evidence type="ECO:0000313" key="2">
    <source>
        <dbReference type="EMBL" id="KAF9536986.1"/>
    </source>
</evidence>
<name>A0A9P6EX96_9FUNG</name>
<organism evidence="2 3">
    <name type="scientific">Mortierella hygrophila</name>
    <dbReference type="NCBI Taxonomy" id="979708"/>
    <lineage>
        <taxon>Eukaryota</taxon>
        <taxon>Fungi</taxon>
        <taxon>Fungi incertae sedis</taxon>
        <taxon>Mucoromycota</taxon>
        <taxon>Mortierellomycotina</taxon>
        <taxon>Mortierellomycetes</taxon>
        <taxon>Mortierellales</taxon>
        <taxon>Mortierellaceae</taxon>
        <taxon>Mortierella</taxon>
    </lineage>
</organism>
<evidence type="ECO:0000256" key="1">
    <source>
        <dbReference type="SAM" id="SignalP"/>
    </source>
</evidence>
<comment type="caution">
    <text evidence="2">The sequence shown here is derived from an EMBL/GenBank/DDBJ whole genome shotgun (WGS) entry which is preliminary data.</text>
</comment>
<protein>
    <submittedName>
        <fullName evidence="2">Uncharacterized protein</fullName>
    </submittedName>
</protein>
<feature type="chain" id="PRO_5040158149" evidence="1">
    <location>
        <begin position="16"/>
        <end position="724"/>
    </location>
</feature>
<keyword evidence="1" id="KW-0732">Signal</keyword>
<gene>
    <name evidence="2" type="ORF">EC957_009128</name>
</gene>
<accession>A0A9P6EX96</accession>
<dbReference type="Proteomes" id="UP000723463">
    <property type="component" value="Unassembled WGS sequence"/>
</dbReference>
<feature type="signal peptide" evidence="1">
    <location>
        <begin position="1"/>
        <end position="15"/>
    </location>
</feature>
<reference evidence="2" key="1">
    <citation type="journal article" date="2020" name="Fungal Divers.">
        <title>Resolving the Mortierellaceae phylogeny through synthesis of multi-gene phylogenetics and phylogenomics.</title>
        <authorList>
            <person name="Vandepol N."/>
            <person name="Liber J."/>
            <person name="Desiro A."/>
            <person name="Na H."/>
            <person name="Kennedy M."/>
            <person name="Barry K."/>
            <person name="Grigoriev I.V."/>
            <person name="Miller A.N."/>
            <person name="O'Donnell K."/>
            <person name="Stajich J.E."/>
            <person name="Bonito G."/>
        </authorList>
    </citation>
    <scope>NUCLEOTIDE SEQUENCE</scope>
    <source>
        <strain evidence="2">NRRL 2591</strain>
    </source>
</reference>
<proteinExistence type="predicted"/>
<sequence length="724" mass="81687">MAAFFWAFYVREIAAAYLTHGQVKVKNTKEETFGNSIRVFILLQQDHVEPLAQESRAHQLFRVLQDKFKELCIKHKTLKNIRAAGAKERRASSIGQDANSEESRWLSFKARTRKIDHGPPPKAKQFNLKFYRELVQTNSVSIKKSKPKGDRLSSGFQKKSLADLDKNGLVRSMNWRHSTFSLEIDTVRANIRRVVMDRVADTDALTEERQVVVDCLQEASRLAAGVKREAQRPIGHFCRKDSITEAERGILLSICEWVKPADIDKDEEDAGGNKENDDSDVANWQDKEFRFLISFLTYLYSRNYSKENFKAGGIANQLVVWLEKDGIHDPVRARRELQETTLFTPTYLVRSVSGQLAVECMGMGAAMKDMGIVRGDVDIQIRPDVSAVENFLYLNELMGNCHRIRKQAGNRSAVKLWSLDQVRSHLADVQNEWLDPTTYATKGYVLRGFLKNDGFRIQLLAFKLRELQDFRFRRIAEDRLPSRLTSTVGGIDYFQPEIRNVITSKDDIAKYWPGVQPEEIKTLTLDGGKACVIGAFADIPDDSLRTGNGKGVDRVTSSMEGIVAASVEPTATSTFLISPPIPISVSTQGQQTTTSPLVSTRTVFHNLAMKQKAVYQPTFRFRRWLEGEKQTLLDVGEEQRAIAGIETELPPLKGEGASVINYTAELRRVVERLLEFYAGRDQLYKATSGTWSVPVSMSTNCLPTASLVSLEEELGVDMIRQTLS</sequence>
<evidence type="ECO:0000313" key="3">
    <source>
        <dbReference type="Proteomes" id="UP000723463"/>
    </source>
</evidence>